<dbReference type="PANTHER" id="PTHR30289:SF1">
    <property type="entry name" value="PEBP (PHOSPHATIDYLETHANOLAMINE-BINDING PROTEIN) FAMILY PROTEIN"/>
    <property type="match status" value="1"/>
</dbReference>
<dbReference type="RefSeq" id="WP_128769513.1">
    <property type="nucleotide sequence ID" value="NZ_RXOC01000006.1"/>
</dbReference>
<reference evidence="1 4" key="2">
    <citation type="submission" date="2019-09" db="EMBL/GenBank/DDBJ databases">
        <title>Pararcticibacter amylolyticus gen. nov., sp. nov., isolated from a rottenly hemp rope, and reclassification of Pedobacter tournemirensis as Pararcticibacter tournemirensis comb. nov.</title>
        <authorList>
            <person name="Cai Y."/>
        </authorList>
    </citation>
    <scope>NUCLEOTIDE SEQUENCE [LARGE SCALE GENOMIC DNA]</scope>
    <source>
        <strain evidence="1 4">TF5-37.2-LB10</strain>
    </source>
</reference>
<dbReference type="PANTHER" id="PTHR30289">
    <property type="entry name" value="UNCHARACTERIZED PROTEIN YBCL-RELATED"/>
    <property type="match status" value="1"/>
</dbReference>
<dbReference type="EMBL" id="RXOC01000006">
    <property type="protein sequence ID" value="RXF69811.1"/>
    <property type="molecule type" value="Genomic_DNA"/>
</dbReference>
<name>A0A4Q0M9E1_9SPHI</name>
<dbReference type="Proteomes" id="UP000290848">
    <property type="component" value="Unassembled WGS sequence"/>
</dbReference>
<gene>
    <name evidence="2" type="ORF">EKH83_11210</name>
    <name evidence="1" type="ORF">F1649_06295</name>
</gene>
<comment type="caution">
    <text evidence="2">The sequence shown here is derived from an EMBL/GenBank/DDBJ whole genome shotgun (WGS) entry which is preliminary data.</text>
</comment>
<dbReference type="EMBL" id="VWNE01000008">
    <property type="protein sequence ID" value="KAA8484379.1"/>
    <property type="molecule type" value="Genomic_DNA"/>
</dbReference>
<evidence type="ECO:0000313" key="4">
    <source>
        <dbReference type="Proteomes" id="UP000322918"/>
    </source>
</evidence>
<accession>A0A4Q0M9E1</accession>
<evidence type="ECO:0000313" key="1">
    <source>
        <dbReference type="EMBL" id="KAA8484379.1"/>
    </source>
</evidence>
<keyword evidence="4" id="KW-1185">Reference proteome</keyword>
<dbReference type="SUPFAM" id="SSF49777">
    <property type="entry name" value="PEBP-like"/>
    <property type="match status" value="1"/>
</dbReference>
<sequence length="151" mass="17061">MRIKTVFEHGEEVPLPYTCLGLNTSPPLVFQDLPQNTESLVLIFEDVDATPKAWTHWMVFNIPPSSIMVDEGTIPLGGIEGLANNHTFGYEGPCPRYFQGTHHYWFRLYALDCMLDLPAASERVDVEKAMEGHIISKSELLGRCTRPENLQ</sequence>
<evidence type="ECO:0000313" key="2">
    <source>
        <dbReference type="EMBL" id="RXF69811.1"/>
    </source>
</evidence>
<dbReference type="Pfam" id="PF01161">
    <property type="entry name" value="PBP"/>
    <property type="match status" value="1"/>
</dbReference>
<dbReference type="InterPro" id="IPR036610">
    <property type="entry name" value="PEBP-like_sf"/>
</dbReference>
<dbReference type="Gene3D" id="3.90.280.10">
    <property type="entry name" value="PEBP-like"/>
    <property type="match status" value="1"/>
</dbReference>
<evidence type="ECO:0000313" key="3">
    <source>
        <dbReference type="Proteomes" id="UP000290848"/>
    </source>
</evidence>
<organism evidence="2 3">
    <name type="scientific">Arcticibacter tournemirensis</name>
    <dbReference type="NCBI Taxonomy" id="699437"/>
    <lineage>
        <taxon>Bacteria</taxon>
        <taxon>Pseudomonadati</taxon>
        <taxon>Bacteroidota</taxon>
        <taxon>Sphingobacteriia</taxon>
        <taxon>Sphingobacteriales</taxon>
        <taxon>Sphingobacteriaceae</taxon>
        <taxon>Arcticibacter</taxon>
    </lineage>
</organism>
<dbReference type="AlphaFoldDB" id="A0A4Q0M9E1"/>
<dbReference type="InterPro" id="IPR008914">
    <property type="entry name" value="PEBP"/>
</dbReference>
<reference evidence="2 3" key="1">
    <citation type="submission" date="2018-12" db="EMBL/GenBank/DDBJ databases">
        <title>The Draft Genome Sequence of the Soil Bacterium Pedobacter tournemirensis R1.</title>
        <authorList>
            <person name="He J."/>
        </authorList>
    </citation>
    <scope>NUCLEOTIDE SEQUENCE [LARGE SCALE GENOMIC DNA]</scope>
    <source>
        <strain evidence="2 3">R1</strain>
    </source>
</reference>
<dbReference type="NCBIfam" id="TIGR00481">
    <property type="entry name" value="YbhB/YbcL family Raf kinase inhibitor-like protein"/>
    <property type="match status" value="1"/>
</dbReference>
<dbReference type="CDD" id="cd00865">
    <property type="entry name" value="PEBP_bact_arch"/>
    <property type="match status" value="1"/>
</dbReference>
<proteinExistence type="predicted"/>
<dbReference type="Proteomes" id="UP000322918">
    <property type="component" value="Unassembled WGS sequence"/>
</dbReference>
<dbReference type="InterPro" id="IPR005247">
    <property type="entry name" value="YbhB_YbcL/LppC-like"/>
</dbReference>
<protein>
    <submittedName>
        <fullName evidence="2">YbhB/YbcL family Raf kinase inhibitor-like protein</fullName>
    </submittedName>
</protein>
<dbReference type="OrthoDB" id="9797506at2"/>